<gene>
    <name evidence="2" type="ORF">DFP72DRAFT_388111</name>
</gene>
<protein>
    <submittedName>
        <fullName evidence="2">Uncharacterized protein</fullName>
    </submittedName>
</protein>
<evidence type="ECO:0000313" key="2">
    <source>
        <dbReference type="EMBL" id="KAF6754015.1"/>
    </source>
</evidence>
<sequence length="206" mass="22194">MSSLMPCTPIGPFSAFPRRRATGSYHWRPVIHRITVESSELFRAFYQIPPKTVLSSFTLDLMHTIPVSVCFLVSVALCVCSFVERTSHVDAATFYGTETTVPTLTHTPKPTTTKTTKPPVACRPIPCTCSSGTHETLTSFPGCTYCTCVPDTTTTTATETETPTVACRPTPCTCTSGTFEAYTQDPGCYHCTCIPIGEGSTKLAGA</sequence>
<reference evidence="2 3" key="1">
    <citation type="submission" date="2020-07" db="EMBL/GenBank/DDBJ databases">
        <title>Comparative genomics of pyrophilous fungi reveals a link between fire events and developmental genes.</title>
        <authorList>
            <consortium name="DOE Joint Genome Institute"/>
            <person name="Steindorff A.S."/>
            <person name="Carver A."/>
            <person name="Calhoun S."/>
            <person name="Stillman K."/>
            <person name="Liu H."/>
            <person name="Lipzen A."/>
            <person name="Pangilinan J."/>
            <person name="Labutti K."/>
            <person name="Bruns T.D."/>
            <person name="Grigoriev I.V."/>
        </authorList>
    </citation>
    <scope>NUCLEOTIDE SEQUENCE [LARGE SCALE GENOMIC DNA]</scope>
    <source>
        <strain evidence="2 3">CBS 144469</strain>
    </source>
</reference>
<organism evidence="2 3">
    <name type="scientific">Ephemerocybe angulata</name>
    <dbReference type="NCBI Taxonomy" id="980116"/>
    <lineage>
        <taxon>Eukaryota</taxon>
        <taxon>Fungi</taxon>
        <taxon>Dikarya</taxon>
        <taxon>Basidiomycota</taxon>
        <taxon>Agaricomycotina</taxon>
        <taxon>Agaricomycetes</taxon>
        <taxon>Agaricomycetidae</taxon>
        <taxon>Agaricales</taxon>
        <taxon>Agaricineae</taxon>
        <taxon>Psathyrellaceae</taxon>
        <taxon>Ephemerocybe</taxon>
    </lineage>
</organism>
<name>A0A8H6HW54_9AGAR</name>
<keyword evidence="1" id="KW-0472">Membrane</keyword>
<evidence type="ECO:0000313" key="3">
    <source>
        <dbReference type="Proteomes" id="UP000521943"/>
    </source>
</evidence>
<feature type="transmembrane region" description="Helical" evidence="1">
    <location>
        <begin position="61"/>
        <end position="83"/>
    </location>
</feature>
<proteinExistence type="predicted"/>
<keyword evidence="3" id="KW-1185">Reference proteome</keyword>
<accession>A0A8H6HW54</accession>
<dbReference type="AlphaFoldDB" id="A0A8H6HW54"/>
<keyword evidence="1" id="KW-1133">Transmembrane helix</keyword>
<keyword evidence="1" id="KW-0812">Transmembrane</keyword>
<comment type="caution">
    <text evidence="2">The sequence shown here is derived from an EMBL/GenBank/DDBJ whole genome shotgun (WGS) entry which is preliminary data.</text>
</comment>
<dbReference type="EMBL" id="JACGCI010000036">
    <property type="protein sequence ID" value="KAF6754015.1"/>
    <property type="molecule type" value="Genomic_DNA"/>
</dbReference>
<evidence type="ECO:0000256" key="1">
    <source>
        <dbReference type="SAM" id="Phobius"/>
    </source>
</evidence>
<dbReference type="Proteomes" id="UP000521943">
    <property type="component" value="Unassembled WGS sequence"/>
</dbReference>